<dbReference type="OrthoDB" id="9775513at2"/>
<dbReference type="Proteomes" id="UP000267535">
    <property type="component" value="Unassembled WGS sequence"/>
</dbReference>
<dbReference type="InterPro" id="IPR058982">
    <property type="entry name" value="Beta-barrel_AprE"/>
</dbReference>
<dbReference type="PRINTS" id="PR01490">
    <property type="entry name" value="RTXTOXIND"/>
</dbReference>
<keyword evidence="3 9" id="KW-0813">Transport</keyword>
<keyword evidence="10" id="KW-0175">Coiled coil</keyword>
<feature type="transmembrane region" description="Helical" evidence="9">
    <location>
        <begin position="57"/>
        <end position="75"/>
    </location>
</feature>
<keyword evidence="7 9" id="KW-1133">Transmembrane helix</keyword>
<feature type="domain" description="AprE-like beta-barrel" evidence="12">
    <location>
        <begin position="376"/>
        <end position="465"/>
    </location>
</feature>
<evidence type="ECO:0000256" key="3">
    <source>
        <dbReference type="ARBA" id="ARBA00022448"/>
    </source>
</evidence>
<dbReference type="EMBL" id="RQXV01000002">
    <property type="protein sequence ID" value="RRD00356.1"/>
    <property type="molecule type" value="Genomic_DNA"/>
</dbReference>
<dbReference type="Gene3D" id="2.40.50.100">
    <property type="match status" value="1"/>
</dbReference>
<evidence type="ECO:0000313" key="14">
    <source>
        <dbReference type="Proteomes" id="UP000267535"/>
    </source>
</evidence>
<evidence type="ECO:0000313" key="13">
    <source>
        <dbReference type="EMBL" id="RRD00356.1"/>
    </source>
</evidence>
<feature type="domain" description="AprE-like long alpha-helical hairpin" evidence="11">
    <location>
        <begin position="193"/>
        <end position="334"/>
    </location>
</feature>
<keyword evidence="14" id="KW-1185">Reference proteome</keyword>
<evidence type="ECO:0000256" key="2">
    <source>
        <dbReference type="ARBA" id="ARBA00009477"/>
    </source>
</evidence>
<evidence type="ECO:0000256" key="9">
    <source>
        <dbReference type="RuleBase" id="RU365093"/>
    </source>
</evidence>
<name>A0A3P1SUW9_9GAMM</name>
<dbReference type="GO" id="GO:0005886">
    <property type="term" value="C:plasma membrane"/>
    <property type="evidence" value="ECO:0007669"/>
    <property type="project" value="UniProtKB-SubCell"/>
</dbReference>
<dbReference type="NCBIfam" id="TIGR01843">
    <property type="entry name" value="type_I_hlyD"/>
    <property type="match status" value="1"/>
</dbReference>
<dbReference type="Pfam" id="PF25994">
    <property type="entry name" value="HH_AprE"/>
    <property type="match status" value="1"/>
</dbReference>
<comment type="similarity">
    <text evidence="2 9">Belongs to the membrane fusion protein (MFP) (TC 8.A.1) family.</text>
</comment>
<dbReference type="InterPro" id="IPR058781">
    <property type="entry name" value="HH_AprE-like"/>
</dbReference>
<keyword evidence="4 9" id="KW-1003">Cell membrane</keyword>
<feature type="coiled-coil region" evidence="10">
    <location>
        <begin position="198"/>
        <end position="239"/>
    </location>
</feature>
<keyword evidence="5 9" id="KW-0997">Cell inner membrane</keyword>
<dbReference type="PANTHER" id="PTHR30386">
    <property type="entry name" value="MEMBRANE FUSION SUBUNIT OF EMRAB-TOLC MULTIDRUG EFFLUX PUMP"/>
    <property type="match status" value="1"/>
</dbReference>
<evidence type="ECO:0000259" key="12">
    <source>
        <dbReference type="Pfam" id="PF26002"/>
    </source>
</evidence>
<dbReference type="GO" id="GO:0009306">
    <property type="term" value="P:protein secretion"/>
    <property type="evidence" value="ECO:0007669"/>
    <property type="project" value="InterPro"/>
</dbReference>
<dbReference type="AlphaFoldDB" id="A0A3P1SUW9"/>
<gene>
    <name evidence="13" type="ORF">EHS89_04460</name>
</gene>
<evidence type="ECO:0000256" key="1">
    <source>
        <dbReference type="ARBA" id="ARBA00004377"/>
    </source>
</evidence>
<reference evidence="13 14" key="1">
    <citation type="submission" date="2018-11" db="EMBL/GenBank/DDBJ databases">
        <title>The draft genome sequence of Amphritea balenae JAMM 1525T.</title>
        <authorList>
            <person name="Fang Z."/>
            <person name="Zhang Y."/>
            <person name="Han X."/>
        </authorList>
    </citation>
    <scope>NUCLEOTIDE SEQUENCE [LARGE SCALE GENOMIC DNA]</scope>
    <source>
        <strain evidence="13 14">JAMM 1525</strain>
    </source>
</reference>
<keyword evidence="6 9" id="KW-0812">Transmembrane</keyword>
<evidence type="ECO:0000256" key="8">
    <source>
        <dbReference type="ARBA" id="ARBA00023136"/>
    </source>
</evidence>
<sequence>MSAPPSVNRPVPNKVKDAVKAMAGSSSDQPAVDKDLHEFIDNAAASTLMDTPRSSRILLWGVVCFVVVALVWAYFAELDEITRGEGSVIPSQQVQVVQYLEGGILKDIYIKEGDQVEAGQSLLRVDETQFLSDFRGQAQEGAYFEISVARHKAELNSIIISGNGNASQWQEQVGIQAQPILMSDEWKAQYPLLYGREQAQLEEHLRNLSNQLDILGRQIEQRVQEKRELESKLSHIQRSYKLSLQEVSMTRPLAEQGVIPKIELIKLERDLNNYKQELEGVKLLLPKVQLSVQEAVAKRREIALNARSESQQKLNERLAQFKQSTEQQVSLRDRVDRTTVISPVQGTIKTISVNTIGGVIRPGMDLVEIVPTEDHLLIEAKVSPKDIAFLRSGLAAVVRLTAYDFSIYGGLKGTVEHISADTIEDDQGNIYYLIRVKTENNDLGRGNTSLPIIPGMMATVDIMTGKKSVLDYLLKPIFKAQQQALRER</sequence>
<evidence type="ECO:0000259" key="11">
    <source>
        <dbReference type="Pfam" id="PF25994"/>
    </source>
</evidence>
<evidence type="ECO:0000256" key="5">
    <source>
        <dbReference type="ARBA" id="ARBA00022519"/>
    </source>
</evidence>
<dbReference type="Gene3D" id="2.40.30.170">
    <property type="match status" value="1"/>
</dbReference>
<dbReference type="PANTHER" id="PTHR30386:SF26">
    <property type="entry name" value="TRANSPORT PROTEIN COMB"/>
    <property type="match status" value="1"/>
</dbReference>
<keyword evidence="8 9" id="KW-0472">Membrane</keyword>
<comment type="caution">
    <text evidence="13">The sequence shown here is derived from an EMBL/GenBank/DDBJ whole genome shotgun (WGS) entry which is preliminary data.</text>
</comment>
<dbReference type="InterPro" id="IPR010129">
    <property type="entry name" value="T1SS_HlyD"/>
</dbReference>
<dbReference type="Pfam" id="PF26002">
    <property type="entry name" value="Beta-barrel_AprE"/>
    <property type="match status" value="1"/>
</dbReference>
<proteinExistence type="inferred from homology"/>
<accession>A0A3P1SUW9</accession>
<organism evidence="13 14">
    <name type="scientific">Amphritea balenae</name>
    <dbReference type="NCBI Taxonomy" id="452629"/>
    <lineage>
        <taxon>Bacteria</taxon>
        <taxon>Pseudomonadati</taxon>
        <taxon>Pseudomonadota</taxon>
        <taxon>Gammaproteobacteria</taxon>
        <taxon>Oceanospirillales</taxon>
        <taxon>Oceanospirillaceae</taxon>
        <taxon>Amphritea</taxon>
    </lineage>
</organism>
<evidence type="ECO:0000256" key="4">
    <source>
        <dbReference type="ARBA" id="ARBA00022475"/>
    </source>
</evidence>
<evidence type="ECO:0000256" key="10">
    <source>
        <dbReference type="SAM" id="Coils"/>
    </source>
</evidence>
<dbReference type="InterPro" id="IPR050739">
    <property type="entry name" value="MFP"/>
</dbReference>
<evidence type="ECO:0000256" key="6">
    <source>
        <dbReference type="ARBA" id="ARBA00022692"/>
    </source>
</evidence>
<dbReference type="PROSITE" id="PS00543">
    <property type="entry name" value="HLYD_FAMILY"/>
    <property type="match status" value="1"/>
</dbReference>
<comment type="subcellular location">
    <subcellularLocation>
        <location evidence="1 9">Cell inner membrane</location>
        <topology evidence="1 9">Single-pass membrane protein</topology>
    </subcellularLocation>
</comment>
<dbReference type="RefSeq" id="WP_124924936.1">
    <property type="nucleotide sequence ID" value="NZ_BMOH01000011.1"/>
</dbReference>
<dbReference type="InterPro" id="IPR006144">
    <property type="entry name" value="Secretion_HlyD_CS"/>
</dbReference>
<dbReference type="SUPFAM" id="SSF111369">
    <property type="entry name" value="HlyD-like secretion proteins"/>
    <property type="match status" value="1"/>
</dbReference>
<evidence type="ECO:0000256" key="7">
    <source>
        <dbReference type="ARBA" id="ARBA00022989"/>
    </source>
</evidence>
<protein>
    <recommendedName>
        <fullName evidence="9">Membrane fusion protein (MFP) family protein</fullName>
    </recommendedName>
</protein>